<proteinExistence type="inferred from homology"/>
<keyword evidence="6 9" id="KW-0508">mRNA splicing</keyword>
<dbReference type="InterPro" id="IPR047575">
    <property type="entry name" value="Sm"/>
</dbReference>
<dbReference type="FunFam" id="2.30.30.100:FF:000002">
    <property type="entry name" value="Small nuclear ribonucleoprotein Sm D3"/>
    <property type="match status" value="1"/>
</dbReference>
<dbReference type="GO" id="GO:0005681">
    <property type="term" value="C:spliceosomal complex"/>
    <property type="evidence" value="ECO:0007669"/>
    <property type="project" value="InterPro"/>
</dbReference>
<dbReference type="GO" id="GO:0003723">
    <property type="term" value="F:RNA binding"/>
    <property type="evidence" value="ECO:0007669"/>
    <property type="project" value="InterPro"/>
</dbReference>
<dbReference type="GO" id="GO:0000387">
    <property type="term" value="P:spliceosomal snRNP assembly"/>
    <property type="evidence" value="ECO:0007669"/>
    <property type="project" value="UniProtKB-UniRule"/>
</dbReference>
<evidence type="ECO:0000256" key="7">
    <source>
        <dbReference type="ARBA" id="ARBA00023242"/>
    </source>
</evidence>
<organism evidence="11">
    <name type="scientific">Bicosoecida sp. CB-2014</name>
    <dbReference type="NCBI Taxonomy" id="1486930"/>
    <lineage>
        <taxon>Eukaryota</taxon>
        <taxon>Sar</taxon>
        <taxon>Stramenopiles</taxon>
        <taxon>Bigyra</taxon>
        <taxon>Opalozoa</taxon>
        <taxon>Bicosoecida</taxon>
    </lineage>
</organism>
<evidence type="ECO:0000256" key="4">
    <source>
        <dbReference type="ARBA" id="ARBA00022490"/>
    </source>
</evidence>
<evidence type="ECO:0000256" key="5">
    <source>
        <dbReference type="ARBA" id="ARBA00022664"/>
    </source>
</evidence>
<dbReference type="CDD" id="cd01721">
    <property type="entry name" value="Sm_D3"/>
    <property type="match status" value="1"/>
</dbReference>
<gene>
    <name evidence="11" type="ORF">BSP0115_LOCUS17886</name>
</gene>
<keyword evidence="7 9" id="KW-0539">Nucleus</keyword>
<evidence type="ECO:0000256" key="8">
    <source>
        <dbReference type="ARBA" id="ARBA00023274"/>
    </source>
</evidence>
<protein>
    <recommendedName>
        <fullName evidence="9">Small nuclear ribonucleoprotein Sm D3</fullName>
        <shortName evidence="9">Sm-D3</shortName>
    </recommendedName>
    <alternativeName>
        <fullName evidence="9">snRNP core protein D3</fullName>
    </alternativeName>
</protein>
<evidence type="ECO:0000259" key="10">
    <source>
        <dbReference type="PROSITE" id="PS52002"/>
    </source>
</evidence>
<dbReference type="Gene3D" id="2.30.30.100">
    <property type="match status" value="1"/>
</dbReference>
<dbReference type="PROSITE" id="PS52002">
    <property type="entry name" value="SM"/>
    <property type="match status" value="1"/>
</dbReference>
<dbReference type="InterPro" id="IPR010920">
    <property type="entry name" value="LSM_dom_sf"/>
</dbReference>
<comment type="similarity">
    <text evidence="3 9">Belongs to the snRNP core protein family.</text>
</comment>
<accession>A0A7S1CRQ5</accession>
<evidence type="ECO:0000256" key="1">
    <source>
        <dbReference type="ARBA" id="ARBA00004123"/>
    </source>
</evidence>
<comment type="subcellular location">
    <subcellularLocation>
        <location evidence="2">Cytoplasm</location>
        <location evidence="2">Cytosol</location>
    </subcellularLocation>
    <subcellularLocation>
        <location evidence="1 9">Nucleus</location>
    </subcellularLocation>
</comment>
<dbReference type="InterPro" id="IPR001163">
    <property type="entry name" value="Sm_dom_euk/arc"/>
</dbReference>
<evidence type="ECO:0000256" key="3">
    <source>
        <dbReference type="ARBA" id="ARBA00008146"/>
    </source>
</evidence>
<dbReference type="InterPro" id="IPR034099">
    <property type="entry name" value="SmD3"/>
</dbReference>
<name>A0A7S1CRQ5_9STRA</name>
<reference evidence="11" key="1">
    <citation type="submission" date="2021-01" db="EMBL/GenBank/DDBJ databases">
        <authorList>
            <person name="Corre E."/>
            <person name="Pelletier E."/>
            <person name="Niang G."/>
            <person name="Scheremetjew M."/>
            <person name="Finn R."/>
            <person name="Kale V."/>
            <person name="Holt S."/>
            <person name="Cochrane G."/>
            <person name="Meng A."/>
            <person name="Brown T."/>
            <person name="Cohen L."/>
        </authorList>
    </citation>
    <scope>NUCLEOTIDE SEQUENCE</scope>
    <source>
        <strain evidence="11">Ms1</strain>
    </source>
</reference>
<dbReference type="SMART" id="SM00651">
    <property type="entry name" value="Sm"/>
    <property type="match status" value="1"/>
</dbReference>
<feature type="domain" description="Sm" evidence="10">
    <location>
        <begin position="11"/>
        <end position="83"/>
    </location>
</feature>
<keyword evidence="8 9" id="KW-0687">Ribonucleoprotein</keyword>
<dbReference type="EMBL" id="HBFS01026693">
    <property type="protein sequence ID" value="CAD8924622.1"/>
    <property type="molecule type" value="Transcribed_RNA"/>
</dbReference>
<keyword evidence="5 9" id="KW-0507">mRNA processing</keyword>
<evidence type="ECO:0000256" key="9">
    <source>
        <dbReference type="RuleBase" id="RU365050"/>
    </source>
</evidence>
<sequence length="142" mass="15580">MSVLGKKGISIPTILLHEGEGLILTIECRDGTYYRGELIFSEDNMNCRLKDVTVTLTNGKTRHMEQAYVRGSQIVLILFPNLLENAPMFKRVLRAKQGKVVAGGLGMGRLRGMMNQATGEERVLTRARPAVPGMFAGGGARF</sequence>
<dbReference type="GO" id="GO:0005829">
    <property type="term" value="C:cytosol"/>
    <property type="evidence" value="ECO:0007669"/>
    <property type="project" value="UniProtKB-SubCell"/>
</dbReference>
<dbReference type="InterPro" id="IPR027141">
    <property type="entry name" value="LSm4/Sm_D1/D3"/>
</dbReference>
<evidence type="ECO:0000313" key="11">
    <source>
        <dbReference type="EMBL" id="CAD8924622.1"/>
    </source>
</evidence>
<dbReference type="PANTHER" id="PTHR23338">
    <property type="entry name" value="SMALL NUCLEAR RIBONUCLEOPROTEIN SM"/>
    <property type="match status" value="1"/>
</dbReference>
<dbReference type="AlphaFoldDB" id="A0A7S1CRQ5"/>
<evidence type="ECO:0000256" key="2">
    <source>
        <dbReference type="ARBA" id="ARBA00004514"/>
    </source>
</evidence>
<dbReference type="Pfam" id="PF01423">
    <property type="entry name" value="LSM"/>
    <property type="match status" value="1"/>
</dbReference>
<dbReference type="SUPFAM" id="SSF50182">
    <property type="entry name" value="Sm-like ribonucleoproteins"/>
    <property type="match status" value="1"/>
</dbReference>
<evidence type="ECO:0000256" key="6">
    <source>
        <dbReference type="ARBA" id="ARBA00023187"/>
    </source>
</evidence>
<keyword evidence="4" id="KW-0963">Cytoplasm</keyword>